<proteinExistence type="inferred from homology"/>
<dbReference type="SUPFAM" id="SSF51306">
    <property type="entry name" value="LexA/Signal peptidase"/>
    <property type="match status" value="1"/>
</dbReference>
<dbReference type="GO" id="GO:0005886">
    <property type="term" value="C:plasma membrane"/>
    <property type="evidence" value="ECO:0007669"/>
    <property type="project" value="UniProtKB-SubCell"/>
</dbReference>
<dbReference type="InterPro" id="IPR019758">
    <property type="entry name" value="Pept_S26A_signal_pept_1_CS"/>
</dbReference>
<dbReference type="RefSeq" id="WP_138403477.1">
    <property type="nucleotide sequence ID" value="NZ_VBSP01000001.1"/>
</dbReference>
<dbReference type="GO" id="GO:0006465">
    <property type="term" value="P:signal peptide processing"/>
    <property type="evidence" value="ECO:0007669"/>
    <property type="project" value="InterPro"/>
</dbReference>
<comment type="subcellular location">
    <subcellularLocation>
        <location evidence="2">Cell membrane</location>
        <topology evidence="2">Single-pass type II membrane protein</topology>
    </subcellularLocation>
    <subcellularLocation>
        <location evidence="7">Membrane</location>
        <topology evidence="7">Single-pass type II membrane protein</topology>
    </subcellularLocation>
</comment>
<evidence type="ECO:0000256" key="7">
    <source>
        <dbReference type="RuleBase" id="RU362042"/>
    </source>
</evidence>
<evidence type="ECO:0000256" key="2">
    <source>
        <dbReference type="ARBA" id="ARBA00004401"/>
    </source>
</evidence>
<dbReference type="AlphaFoldDB" id="A0A5R9EGA3"/>
<evidence type="ECO:0000256" key="6">
    <source>
        <dbReference type="PIRSR" id="PIRSR600223-1"/>
    </source>
</evidence>
<organism evidence="9 10">
    <name type="scientific">Ruoffia tabacinasalis</name>
    <dbReference type="NCBI Taxonomy" id="87458"/>
    <lineage>
        <taxon>Bacteria</taxon>
        <taxon>Bacillati</taxon>
        <taxon>Bacillota</taxon>
        <taxon>Bacilli</taxon>
        <taxon>Lactobacillales</taxon>
        <taxon>Aerococcaceae</taxon>
        <taxon>Ruoffia</taxon>
    </lineage>
</organism>
<dbReference type="InterPro" id="IPR036286">
    <property type="entry name" value="LexA/Signal_pep-like_sf"/>
</dbReference>
<dbReference type="InterPro" id="IPR019757">
    <property type="entry name" value="Pept_S26A_signal_pept_1_Lys-AS"/>
</dbReference>
<dbReference type="CDD" id="cd06530">
    <property type="entry name" value="S26_SPase_I"/>
    <property type="match status" value="1"/>
</dbReference>
<dbReference type="PANTHER" id="PTHR43390:SF1">
    <property type="entry name" value="CHLOROPLAST PROCESSING PEPTIDASE"/>
    <property type="match status" value="1"/>
</dbReference>
<dbReference type="GO" id="GO:0009003">
    <property type="term" value="F:signal peptidase activity"/>
    <property type="evidence" value="ECO:0007669"/>
    <property type="project" value="UniProtKB-EC"/>
</dbReference>
<dbReference type="Proteomes" id="UP000306420">
    <property type="component" value="Unassembled WGS sequence"/>
</dbReference>
<dbReference type="Gene3D" id="2.10.109.10">
    <property type="entry name" value="Umud Fragment, subunit A"/>
    <property type="match status" value="1"/>
</dbReference>
<protein>
    <recommendedName>
        <fullName evidence="4 7">Signal peptidase I</fullName>
        <ecNumber evidence="4 7">3.4.21.89</ecNumber>
    </recommendedName>
</protein>
<reference evidence="9 10" key="1">
    <citation type="submission" date="2019-05" db="EMBL/GenBank/DDBJ databases">
        <title>The metagenome of a microbial culture collection derived from dairy environment covers the genomic content of the human microbiome.</title>
        <authorList>
            <person name="Roder T."/>
            <person name="Wuthrich D."/>
            <person name="Sattari Z."/>
            <person name="Von Ah U."/>
            <person name="Bar C."/>
            <person name="Ronchi F."/>
            <person name="Macpherson A.J."/>
            <person name="Ganal-Vonarburg S.C."/>
            <person name="Bruggmann R."/>
            <person name="Vergeres G."/>
        </authorList>
    </citation>
    <scope>NUCLEOTIDE SEQUENCE [LARGE SCALE GENOMIC DNA]</scope>
    <source>
        <strain evidence="9 10">FAM 24227</strain>
    </source>
</reference>
<keyword evidence="7" id="KW-0645">Protease</keyword>
<feature type="domain" description="Peptidase S26" evidence="8">
    <location>
        <begin position="13"/>
        <end position="174"/>
    </location>
</feature>
<comment type="similarity">
    <text evidence="3 7">Belongs to the peptidase S26 family.</text>
</comment>
<dbReference type="InterPro" id="IPR019533">
    <property type="entry name" value="Peptidase_S26"/>
</dbReference>
<dbReference type="PRINTS" id="PR00727">
    <property type="entry name" value="LEADERPTASE"/>
</dbReference>
<name>A0A5R9EGA3_9LACT</name>
<feature type="active site" evidence="6">
    <location>
        <position position="81"/>
    </location>
</feature>
<comment type="catalytic activity">
    <reaction evidence="1 7">
        <text>Cleavage of hydrophobic, N-terminal signal or leader sequences from secreted and periplasmic proteins.</text>
        <dbReference type="EC" id="3.4.21.89"/>
    </reaction>
</comment>
<evidence type="ECO:0000256" key="5">
    <source>
        <dbReference type="ARBA" id="ARBA00022801"/>
    </source>
</evidence>
<keyword evidence="7" id="KW-0812">Transmembrane</keyword>
<feature type="active site" evidence="6">
    <location>
        <position position="42"/>
    </location>
</feature>
<evidence type="ECO:0000313" key="10">
    <source>
        <dbReference type="Proteomes" id="UP000306420"/>
    </source>
</evidence>
<accession>A0A5R9EGA3</accession>
<evidence type="ECO:0000256" key="1">
    <source>
        <dbReference type="ARBA" id="ARBA00000677"/>
    </source>
</evidence>
<dbReference type="PANTHER" id="PTHR43390">
    <property type="entry name" value="SIGNAL PEPTIDASE I"/>
    <property type="match status" value="1"/>
</dbReference>
<dbReference type="OrthoDB" id="9802919at2"/>
<gene>
    <name evidence="9" type="primary">lepB</name>
    <name evidence="9" type="ORF">FEZ33_00810</name>
</gene>
<evidence type="ECO:0000313" key="9">
    <source>
        <dbReference type="EMBL" id="TLQ49555.1"/>
    </source>
</evidence>
<sequence length="197" mass="22759">MRLLKYLINELVSIIFAVLVAVLIFLALRHYVLQPFQVEGSSMEPQLHNQDQMVMLRNKEIERFDVVVFPDPRGSGDSYVKRIIGQPGDELYFSNDTLYLNNQAVEEPYLEPLKSETEGKFTEDFSLWDTLGLTQVPEGYYFVMGDNRPYSGDSRQFGLIQADDIQGVTNFVYFPFERFGKIEEYNLTENGTVNILE</sequence>
<dbReference type="PROSITE" id="PS00760">
    <property type="entry name" value="SPASE_I_2"/>
    <property type="match status" value="1"/>
</dbReference>
<dbReference type="GO" id="GO:0004252">
    <property type="term" value="F:serine-type endopeptidase activity"/>
    <property type="evidence" value="ECO:0007669"/>
    <property type="project" value="InterPro"/>
</dbReference>
<evidence type="ECO:0000256" key="4">
    <source>
        <dbReference type="ARBA" id="ARBA00013208"/>
    </source>
</evidence>
<dbReference type="EMBL" id="VBSP01000001">
    <property type="protein sequence ID" value="TLQ49555.1"/>
    <property type="molecule type" value="Genomic_DNA"/>
</dbReference>
<feature type="transmembrane region" description="Helical" evidence="7">
    <location>
        <begin position="6"/>
        <end position="28"/>
    </location>
</feature>
<dbReference type="NCBIfam" id="TIGR02227">
    <property type="entry name" value="sigpep_I_bact"/>
    <property type="match status" value="1"/>
</dbReference>
<evidence type="ECO:0000256" key="3">
    <source>
        <dbReference type="ARBA" id="ARBA00009370"/>
    </source>
</evidence>
<comment type="caution">
    <text evidence="9">The sequence shown here is derived from an EMBL/GenBank/DDBJ whole genome shotgun (WGS) entry which is preliminary data.</text>
</comment>
<dbReference type="EC" id="3.4.21.89" evidence="4 7"/>
<keyword evidence="7" id="KW-0472">Membrane</keyword>
<keyword evidence="7" id="KW-1133">Transmembrane helix</keyword>
<dbReference type="InterPro" id="IPR000223">
    <property type="entry name" value="Pept_S26A_signal_pept_1"/>
</dbReference>
<evidence type="ECO:0000259" key="8">
    <source>
        <dbReference type="Pfam" id="PF10502"/>
    </source>
</evidence>
<dbReference type="PROSITE" id="PS00761">
    <property type="entry name" value="SPASE_I_3"/>
    <property type="match status" value="1"/>
</dbReference>
<keyword evidence="5 7" id="KW-0378">Hydrolase</keyword>
<dbReference type="Pfam" id="PF10502">
    <property type="entry name" value="Peptidase_S26"/>
    <property type="match status" value="1"/>
</dbReference>